<dbReference type="InterPro" id="IPR006311">
    <property type="entry name" value="TAT_signal"/>
</dbReference>
<evidence type="ECO:0000256" key="3">
    <source>
        <dbReference type="ARBA" id="ARBA00023014"/>
    </source>
</evidence>
<organism evidence="5 6">
    <name type="scientific">Grimontia hollisae CIP 101886</name>
    <dbReference type="NCBI Taxonomy" id="675812"/>
    <lineage>
        <taxon>Bacteria</taxon>
        <taxon>Pseudomonadati</taxon>
        <taxon>Pseudomonadota</taxon>
        <taxon>Gammaproteobacteria</taxon>
        <taxon>Vibrionales</taxon>
        <taxon>Vibrionaceae</taxon>
        <taxon>Grimontia</taxon>
    </lineage>
</organism>
<sequence length="159" mass="17448">MDNKRRQFLKSGLAVGGVGAFAAGYATTTKHMVEGVVDGSAGAQTRDKHHGNSLEPEYSVDTHGNLIPNPNQRVAPSMCFSCWSLCGLRVRIDNRNDEILRIVGNPYHPLSHQEHIPFETPVKEAYLGLAGESGLFIVNCCVNKFGILTEITHFAAFFF</sequence>
<keyword evidence="3" id="KW-0411">Iron-sulfur</keyword>
<dbReference type="GO" id="GO:0016491">
    <property type="term" value="F:oxidoreductase activity"/>
    <property type="evidence" value="ECO:0007669"/>
    <property type="project" value="InterPro"/>
</dbReference>
<keyword evidence="6" id="KW-1185">Reference proteome</keyword>
<dbReference type="AlphaFoldDB" id="D0IA84"/>
<dbReference type="Gene3D" id="2.20.25.90">
    <property type="entry name" value="ADC-like domains"/>
    <property type="match status" value="1"/>
</dbReference>
<name>D0IA84_GRIHO</name>
<evidence type="ECO:0000256" key="1">
    <source>
        <dbReference type="ARBA" id="ARBA00022723"/>
    </source>
</evidence>
<keyword evidence="1" id="KW-0479">Metal-binding</keyword>
<dbReference type="SUPFAM" id="SSF53706">
    <property type="entry name" value="Formate dehydrogenase/DMSO reductase, domains 1-3"/>
    <property type="match status" value="1"/>
</dbReference>
<evidence type="ECO:0000313" key="6">
    <source>
        <dbReference type="Proteomes" id="UP000003604"/>
    </source>
</evidence>
<protein>
    <submittedName>
        <fullName evidence="5">Tetrathionate reductase subunit A</fullName>
    </submittedName>
</protein>
<gene>
    <name evidence="5" type="ORF">VHA_002661</name>
</gene>
<evidence type="ECO:0000256" key="2">
    <source>
        <dbReference type="ARBA" id="ARBA00023004"/>
    </source>
</evidence>
<dbReference type="Pfam" id="PF04879">
    <property type="entry name" value="Molybdop_Fe4S4"/>
    <property type="match status" value="1"/>
</dbReference>
<dbReference type="PROSITE" id="PS51669">
    <property type="entry name" value="4FE4S_MOW_BIS_MGD"/>
    <property type="match status" value="1"/>
</dbReference>
<dbReference type="InterPro" id="IPR006963">
    <property type="entry name" value="Mopterin_OxRdtase_4Fe-4S_dom"/>
</dbReference>
<reference evidence="5 6" key="1">
    <citation type="submission" date="2009-10" db="EMBL/GenBank/DDBJ databases">
        <authorList>
            <consortium name="Los Alamos National Laboratory (LANL)"/>
            <consortium name="National Microbial Pathogen Data Resource (NMPDR)"/>
            <person name="Saunders E.H."/>
            <person name="Munk A.C."/>
            <person name="Tapia R."/>
            <person name="Green L."/>
            <person name="Rogers Y."/>
            <person name="Detter J.C."/>
            <person name="Bruce D."/>
            <person name="Brettin T.S."/>
            <person name="Colwell R.R."/>
            <person name="Huq A."/>
            <person name="Grim C.J."/>
            <person name="Hasan N.A."/>
            <person name="Bartels D."/>
            <person name="Vonstein V."/>
        </authorList>
    </citation>
    <scope>NUCLEOTIDE SEQUENCE [LARGE SCALE GENOMIC DNA]</scope>
    <source>
        <strain evidence="5 6">CIP 101886</strain>
    </source>
</reference>
<dbReference type="GO" id="GO:0046872">
    <property type="term" value="F:metal ion binding"/>
    <property type="evidence" value="ECO:0007669"/>
    <property type="project" value="UniProtKB-KW"/>
</dbReference>
<keyword evidence="2" id="KW-0408">Iron</keyword>
<evidence type="ECO:0000259" key="4">
    <source>
        <dbReference type="PROSITE" id="PS51669"/>
    </source>
</evidence>
<dbReference type="SMART" id="SM00926">
    <property type="entry name" value="Molybdop_Fe4S4"/>
    <property type="match status" value="1"/>
</dbReference>
<dbReference type="PROSITE" id="PS51318">
    <property type="entry name" value="TAT"/>
    <property type="match status" value="1"/>
</dbReference>
<dbReference type="Proteomes" id="UP000003604">
    <property type="component" value="Unassembled WGS sequence"/>
</dbReference>
<dbReference type="EMBL" id="ADAQ01000013">
    <property type="protein sequence ID" value="EEY70802.1"/>
    <property type="molecule type" value="Genomic_DNA"/>
</dbReference>
<proteinExistence type="predicted"/>
<comment type="caution">
    <text evidence="5">The sequence shown here is derived from an EMBL/GenBank/DDBJ whole genome shotgun (WGS) entry which is preliminary data.</text>
</comment>
<evidence type="ECO:0000313" key="5">
    <source>
        <dbReference type="EMBL" id="EEY70802.1"/>
    </source>
</evidence>
<dbReference type="GO" id="GO:0051536">
    <property type="term" value="F:iron-sulfur cluster binding"/>
    <property type="evidence" value="ECO:0007669"/>
    <property type="project" value="UniProtKB-KW"/>
</dbReference>
<dbReference type="eggNOG" id="COG0243">
    <property type="taxonomic scope" value="Bacteria"/>
</dbReference>
<feature type="domain" description="4Fe-4S Mo/W bis-MGD-type" evidence="4">
    <location>
        <begin position="72"/>
        <end position="131"/>
    </location>
</feature>
<accession>D0IA84</accession>